<dbReference type="InterPro" id="IPR006597">
    <property type="entry name" value="Sel1-like"/>
</dbReference>
<organism evidence="1 2">
    <name type="scientific">Candidatus Thiomargarita nelsonii</name>
    <dbReference type="NCBI Taxonomy" id="1003181"/>
    <lineage>
        <taxon>Bacteria</taxon>
        <taxon>Pseudomonadati</taxon>
        <taxon>Pseudomonadota</taxon>
        <taxon>Gammaproteobacteria</taxon>
        <taxon>Thiotrichales</taxon>
        <taxon>Thiotrichaceae</taxon>
        <taxon>Thiomargarita</taxon>
    </lineage>
</organism>
<dbReference type="Pfam" id="PF08238">
    <property type="entry name" value="Sel1"/>
    <property type="match status" value="4"/>
</dbReference>
<keyword evidence="2" id="KW-1185">Reference proteome</keyword>
<proteinExistence type="predicted"/>
<evidence type="ECO:0008006" key="3">
    <source>
        <dbReference type="Google" id="ProtNLM"/>
    </source>
</evidence>
<dbReference type="SMART" id="SM00671">
    <property type="entry name" value="SEL1"/>
    <property type="match status" value="4"/>
</dbReference>
<dbReference type="SUPFAM" id="SSF81901">
    <property type="entry name" value="HCP-like"/>
    <property type="match status" value="1"/>
</dbReference>
<protein>
    <recommendedName>
        <fullName evidence="3">Sel1 repeat family protein</fullName>
    </recommendedName>
</protein>
<dbReference type="PANTHER" id="PTHR11102:SF160">
    <property type="entry name" value="ERAD-ASSOCIATED E3 UBIQUITIN-PROTEIN LIGASE COMPONENT HRD3"/>
    <property type="match status" value="1"/>
</dbReference>
<dbReference type="InterPro" id="IPR050767">
    <property type="entry name" value="Sel1_AlgK"/>
</dbReference>
<evidence type="ECO:0000313" key="2">
    <source>
        <dbReference type="Proteomes" id="UP000030428"/>
    </source>
</evidence>
<reference evidence="1 2" key="1">
    <citation type="journal article" date="2016" name="Front. Microbiol.">
        <title>Single-Cell (Meta-)Genomics of a Dimorphic Candidatus Thiomargarita nelsonii Reveals Genomic Plasticity.</title>
        <authorList>
            <person name="Flood B.E."/>
            <person name="Fliss P."/>
            <person name="Jones D.S."/>
            <person name="Dick G.J."/>
            <person name="Jain S."/>
            <person name="Kaster A.K."/>
            <person name="Winkel M."/>
            <person name="Mussmann M."/>
            <person name="Bailey J."/>
        </authorList>
    </citation>
    <scope>NUCLEOTIDE SEQUENCE [LARGE SCALE GENOMIC DNA]</scope>
    <source>
        <strain evidence="1">Hydrate Ridge</strain>
    </source>
</reference>
<evidence type="ECO:0000313" key="1">
    <source>
        <dbReference type="EMBL" id="KHD10590.1"/>
    </source>
</evidence>
<sequence length="196" mass="21719">MKKQRQLQLIIVGLITQLALAPCISHAYQPNLYAEGLRAEFSGDYGLAVHKYELSAQSGLSDAKFVLGRLYRDVYGDAENSFKWFLEAAKQGNAFAQYEVATLYRHGNEVVTQDAEQAIKWLRAAAKRGSGQAAYALFEIVTDENEAVTWLQIAADRGVVDAMNELGNAYNNGAYGFNVDNSLGQKWLEEAARSQE</sequence>
<dbReference type="Gene3D" id="1.25.40.10">
    <property type="entry name" value="Tetratricopeptide repeat domain"/>
    <property type="match status" value="1"/>
</dbReference>
<comment type="caution">
    <text evidence="1">The sequence shown here is derived from an EMBL/GenBank/DDBJ whole genome shotgun (WGS) entry which is preliminary data.</text>
</comment>
<name>A0A0A6P867_9GAMM</name>
<dbReference type="PANTHER" id="PTHR11102">
    <property type="entry name" value="SEL-1-LIKE PROTEIN"/>
    <property type="match status" value="1"/>
</dbReference>
<dbReference type="AlphaFoldDB" id="A0A0A6P867"/>
<dbReference type="EMBL" id="JSZA02000145">
    <property type="protein sequence ID" value="KHD10590.1"/>
    <property type="molecule type" value="Genomic_DNA"/>
</dbReference>
<gene>
    <name evidence="1" type="ORF">PN36_25815</name>
</gene>
<dbReference type="InterPro" id="IPR011990">
    <property type="entry name" value="TPR-like_helical_dom_sf"/>
</dbReference>
<dbReference type="Proteomes" id="UP000030428">
    <property type="component" value="Unassembled WGS sequence"/>
</dbReference>
<accession>A0A0A6P867</accession>